<dbReference type="Proteomes" id="UP001181693">
    <property type="component" value="Unassembled WGS sequence"/>
</dbReference>
<dbReference type="AlphaFoldDB" id="A0AAV3B2L3"/>
<comment type="caution">
    <text evidence="1">The sequence shown here is derived from an EMBL/GenBank/DDBJ whole genome shotgun (WGS) entry which is preliminary data.</text>
</comment>
<sequence>MCTLYYIFILSRVIFFSKIQVYFRIMEFPWFDGKKCVLERRGRSGIWNADGPFISHLLESWLLTDLLTALYIPDSLTQVIELMGLLKVFCRIGGDHEGAWIDQRSSLTFPDFTFCSAGPR</sequence>
<dbReference type="EMBL" id="DYDO01000003">
    <property type="protein sequence ID" value="DBA29347.1"/>
    <property type="molecule type" value="Genomic_DNA"/>
</dbReference>
<accession>A0AAV3B2L3</accession>
<organism evidence="1 2">
    <name type="scientific">Pyxicephalus adspersus</name>
    <name type="common">African bullfrog</name>
    <dbReference type="NCBI Taxonomy" id="30357"/>
    <lineage>
        <taxon>Eukaryota</taxon>
        <taxon>Metazoa</taxon>
        <taxon>Chordata</taxon>
        <taxon>Craniata</taxon>
        <taxon>Vertebrata</taxon>
        <taxon>Euteleostomi</taxon>
        <taxon>Amphibia</taxon>
        <taxon>Batrachia</taxon>
        <taxon>Anura</taxon>
        <taxon>Neobatrachia</taxon>
        <taxon>Ranoidea</taxon>
        <taxon>Pyxicephalidae</taxon>
        <taxon>Pyxicephalinae</taxon>
        <taxon>Pyxicephalus</taxon>
    </lineage>
</organism>
<proteinExistence type="predicted"/>
<keyword evidence="2" id="KW-1185">Reference proteome</keyword>
<reference evidence="1" key="1">
    <citation type="thesis" date="2020" institute="ProQuest LLC" country="789 East Eisenhower Parkway, Ann Arbor, MI, USA">
        <title>Comparative Genomics and Chromosome Evolution.</title>
        <authorList>
            <person name="Mudd A.B."/>
        </authorList>
    </citation>
    <scope>NUCLEOTIDE SEQUENCE</scope>
    <source>
        <strain evidence="1">1538</strain>
        <tissue evidence="1">Blood</tissue>
    </source>
</reference>
<protein>
    <submittedName>
        <fullName evidence="1">Uncharacterized protein</fullName>
    </submittedName>
</protein>
<gene>
    <name evidence="1" type="ORF">GDO54_009578</name>
</gene>
<name>A0AAV3B2L3_PYXAD</name>
<evidence type="ECO:0000313" key="1">
    <source>
        <dbReference type="EMBL" id="DBA29347.1"/>
    </source>
</evidence>
<evidence type="ECO:0000313" key="2">
    <source>
        <dbReference type="Proteomes" id="UP001181693"/>
    </source>
</evidence>